<organism evidence="6 7">
    <name type="scientific">Polynucleobacter asymbioticus</name>
    <dbReference type="NCBI Taxonomy" id="576611"/>
    <lineage>
        <taxon>Bacteria</taxon>
        <taxon>Pseudomonadati</taxon>
        <taxon>Pseudomonadota</taxon>
        <taxon>Betaproteobacteria</taxon>
        <taxon>Burkholderiales</taxon>
        <taxon>Burkholderiaceae</taxon>
        <taxon>Polynucleobacter</taxon>
    </lineage>
</organism>
<dbReference type="RefSeq" id="WP_071539020.1">
    <property type="nucleotide sequence ID" value="NZ_CP015016.1"/>
</dbReference>
<feature type="domain" description="Integrase DNA-binding" evidence="5">
    <location>
        <begin position="30"/>
        <end position="99"/>
    </location>
</feature>
<proteinExistence type="inferred from homology"/>
<protein>
    <recommendedName>
        <fullName evidence="5">Integrase DNA-binding domain-containing protein</fullName>
    </recommendedName>
</protein>
<dbReference type="Pfam" id="PF13356">
    <property type="entry name" value="Arm-DNA-bind_3"/>
    <property type="match status" value="1"/>
</dbReference>
<name>A0AAC9NIK0_9BURK</name>
<evidence type="ECO:0000256" key="1">
    <source>
        <dbReference type="ARBA" id="ARBA00008857"/>
    </source>
</evidence>
<dbReference type="Gene3D" id="3.30.160.390">
    <property type="entry name" value="Integrase, DNA-binding domain"/>
    <property type="match status" value="1"/>
</dbReference>
<dbReference type="Gene3D" id="1.10.150.130">
    <property type="match status" value="1"/>
</dbReference>
<evidence type="ECO:0000259" key="5">
    <source>
        <dbReference type="Pfam" id="PF13356"/>
    </source>
</evidence>
<dbReference type="InterPro" id="IPR013762">
    <property type="entry name" value="Integrase-like_cat_sf"/>
</dbReference>
<evidence type="ECO:0000313" key="6">
    <source>
        <dbReference type="EMBL" id="APC00884.1"/>
    </source>
</evidence>
<keyword evidence="3" id="KW-0238">DNA-binding</keyword>
<comment type="similarity">
    <text evidence="1">Belongs to the 'phage' integrase family.</text>
</comment>
<dbReference type="GO" id="GO:0003677">
    <property type="term" value="F:DNA binding"/>
    <property type="evidence" value="ECO:0007669"/>
    <property type="project" value="UniProtKB-KW"/>
</dbReference>
<reference evidence="6" key="1">
    <citation type="journal article" date="2017" name="Appl. Environ. Microbiol.">
        <title>Microdiversification of a pelagic Polynucleobacter species is mainly driven by acquisition of genomic islands from a partially interspecific gene pool.</title>
        <authorList>
            <person name="Hoetzinger M."/>
            <person name="Hahn M.W."/>
            <person name="Jezberova J."/>
            <person name="Schmidt J."/>
            <person name="Koll U."/>
        </authorList>
    </citation>
    <scope>NUCLEOTIDE SEQUENCE</scope>
    <source>
        <strain evidence="6">MWH-RechtKol4</strain>
    </source>
</reference>
<evidence type="ECO:0000256" key="3">
    <source>
        <dbReference type="ARBA" id="ARBA00023125"/>
    </source>
</evidence>
<dbReference type="GO" id="GO:0015074">
    <property type="term" value="P:DNA integration"/>
    <property type="evidence" value="ECO:0007669"/>
    <property type="project" value="UniProtKB-KW"/>
</dbReference>
<dbReference type="InterPro" id="IPR050808">
    <property type="entry name" value="Phage_Integrase"/>
</dbReference>
<dbReference type="EMBL" id="CP015017">
    <property type="protein sequence ID" value="APC00884.1"/>
    <property type="molecule type" value="Genomic_DNA"/>
</dbReference>
<dbReference type="SUPFAM" id="SSF56349">
    <property type="entry name" value="DNA breaking-rejoining enzymes"/>
    <property type="match status" value="1"/>
</dbReference>
<sequence length="432" mass="47961">MRVHLTAGKVASYQHEGAGTQSFLWDDDPFGFGVRATRASSRNPRGTKAYIFQGRFNGDPIRITIGNTKVWTLEDARKQAKAFQSQIDIGRDPREVKAEKIASDLAVKEARSKAIKDKELKSKLTLRALCEAYCEGLKVKGKTKSATDALSAFRVHIFSTDYADKPAKDITSQEIGQIVRKVYESGKQRTAGILRNYLVATYNSARKAPFDPKALATLLPFDITTNPAEVISTIPIKRGDRHLSANELKDYLTSLGDSPTDLLLKVHFYSGGQRIAQLARVKTSDYQSETKILRLLDPKGKRSEPREHYLPLAPKAIAIIESMKKGNERLFASDERKAGARVSEISKAMSKESFDIGDLRRTCETMLVAMGVSKDIRGQLLSHGLGGVQDAHYDRHGYLNEKHNVLVAWESKIDEILSGNNQPNVTSITRVA</sequence>
<evidence type="ECO:0000313" key="7">
    <source>
        <dbReference type="Proteomes" id="UP000182060"/>
    </source>
</evidence>
<evidence type="ECO:0000256" key="2">
    <source>
        <dbReference type="ARBA" id="ARBA00022908"/>
    </source>
</evidence>
<dbReference type="PANTHER" id="PTHR30629">
    <property type="entry name" value="PROPHAGE INTEGRASE"/>
    <property type="match status" value="1"/>
</dbReference>
<dbReference type="GO" id="GO:0006310">
    <property type="term" value="P:DNA recombination"/>
    <property type="evidence" value="ECO:0007669"/>
    <property type="project" value="UniProtKB-KW"/>
</dbReference>
<dbReference type="Gene3D" id="1.10.443.10">
    <property type="entry name" value="Intergrase catalytic core"/>
    <property type="match status" value="1"/>
</dbReference>
<dbReference type="InterPro" id="IPR025166">
    <property type="entry name" value="Integrase_DNA_bind_dom"/>
</dbReference>
<keyword evidence="2" id="KW-0229">DNA integration</keyword>
<dbReference type="InterPro" id="IPR010998">
    <property type="entry name" value="Integrase_recombinase_N"/>
</dbReference>
<gene>
    <name evidence="6" type="ORF">AOC25_04190</name>
</gene>
<dbReference type="InterPro" id="IPR038488">
    <property type="entry name" value="Integrase_DNA-bd_sf"/>
</dbReference>
<keyword evidence="4" id="KW-0233">DNA recombination</keyword>
<accession>A0AAC9NIK0</accession>
<dbReference type="InterPro" id="IPR011010">
    <property type="entry name" value="DNA_brk_join_enz"/>
</dbReference>
<dbReference type="PANTHER" id="PTHR30629:SF2">
    <property type="entry name" value="PROPHAGE INTEGRASE INTS-RELATED"/>
    <property type="match status" value="1"/>
</dbReference>
<evidence type="ECO:0000256" key="4">
    <source>
        <dbReference type="ARBA" id="ARBA00023172"/>
    </source>
</evidence>
<dbReference type="Proteomes" id="UP000182060">
    <property type="component" value="Chromosome"/>
</dbReference>
<dbReference type="AlphaFoldDB" id="A0AAC9NIK0"/>